<dbReference type="PANTHER" id="PTHR31170:SF17">
    <property type="match status" value="1"/>
</dbReference>
<accession>A0A6P9EGF2</accession>
<dbReference type="Pfam" id="PF03140">
    <property type="entry name" value="DUF247"/>
    <property type="match status" value="2"/>
</dbReference>
<reference evidence="3" key="1">
    <citation type="submission" date="2025-08" db="UniProtKB">
        <authorList>
            <consortium name="RefSeq"/>
        </authorList>
    </citation>
    <scope>IDENTIFICATION</scope>
    <source>
        <tissue evidence="3">Leaves</tissue>
    </source>
</reference>
<evidence type="ECO:0000313" key="2">
    <source>
        <dbReference type="Proteomes" id="UP000235220"/>
    </source>
</evidence>
<dbReference type="OrthoDB" id="10398155at2759"/>
<keyword evidence="2" id="KW-1185">Reference proteome</keyword>
<keyword evidence="1" id="KW-0812">Transmembrane</keyword>
<dbReference type="RefSeq" id="XP_035547365.1">
    <property type="nucleotide sequence ID" value="XM_035691472.1"/>
</dbReference>
<dbReference type="PANTHER" id="PTHR31170">
    <property type="entry name" value="BNAC04G53230D PROTEIN"/>
    <property type="match status" value="1"/>
</dbReference>
<dbReference type="GeneID" id="118348902"/>
<dbReference type="KEGG" id="jre:118348902"/>
<dbReference type="InParanoid" id="A0A6P9EGF2"/>
<dbReference type="AlphaFoldDB" id="A0A6P9EGF2"/>
<evidence type="ECO:0000256" key="1">
    <source>
        <dbReference type="SAM" id="Phobius"/>
    </source>
</evidence>
<organism evidence="2 3">
    <name type="scientific">Juglans regia</name>
    <name type="common">English walnut</name>
    <dbReference type="NCBI Taxonomy" id="51240"/>
    <lineage>
        <taxon>Eukaryota</taxon>
        <taxon>Viridiplantae</taxon>
        <taxon>Streptophyta</taxon>
        <taxon>Embryophyta</taxon>
        <taxon>Tracheophyta</taxon>
        <taxon>Spermatophyta</taxon>
        <taxon>Magnoliopsida</taxon>
        <taxon>eudicotyledons</taxon>
        <taxon>Gunneridae</taxon>
        <taxon>Pentapetalae</taxon>
        <taxon>rosids</taxon>
        <taxon>fabids</taxon>
        <taxon>Fagales</taxon>
        <taxon>Juglandaceae</taxon>
        <taxon>Juglans</taxon>
    </lineage>
</organism>
<protein>
    <submittedName>
        <fullName evidence="3">Uncharacterized protein LOC118348902</fullName>
    </submittedName>
</protein>
<sequence length="685" mass="79958">MSRETLSTRIKEFEGKHARLTRNANECSMYKVHEQLRNVNEKAYKPVLLAIGPYNDQSKVGQGFMEVHKLRYLHQMLKRTKGSVETYIATLKKLEERARNCYGEHISHTPEEFVEMMVLDGCFIIELFHKYEIYEKPGDYHEDDPIFQMWWVRSRIARDLLLFENQLPFFVLDKLFGMSESNNTILHNRSKKLGEHVVNIDEEKDGISIESSTSTALVIQARLNDLALNFFSSFLPFEWNVDPSSYNSTEKIKHLLCLAHEALTPTLLDMVCQRLTVGFRFKNAEFEHLLGLIHATISISLLDTEIDHARERQKARVKLKSVEIFKCLFGLIREAIIPLLAKMENMRKTISYTRKFQKPRFQVIMAKIENEDWESIPFGSEFQEAGVEFNMAKKFKDDLFEILSWTTIPYAIELQEAGIEFDKAKKFKDLLAHRNRNEDQKSKPCETWTQMDGVELKTVQKLKHLLCLDKIENWKSVPYGKELHEAGVEFNKAKKFKSLLALREIEARNIHGATELAEAGIKFKKAEKSNVFSIKFNNGLMEISPLSIQDHTETYLRNLIAYEQYCHPPYNVNYVYNYVCFMDHLINTPKDVELLRRRGIIHNNLGDDEIISTMVNKLGHYVSFSTNIYARTIMDVNMHCRGRRNVWMAKLRRDYFNSPWAWISFLAAFLLLALTIVQTIFSIIP</sequence>
<name>A0A6P9EGF2_JUGRE</name>
<keyword evidence="1" id="KW-1133">Transmembrane helix</keyword>
<feature type="transmembrane region" description="Helical" evidence="1">
    <location>
        <begin position="660"/>
        <end position="684"/>
    </location>
</feature>
<dbReference type="Proteomes" id="UP000235220">
    <property type="component" value="Chromosome 7"/>
</dbReference>
<proteinExistence type="predicted"/>
<gene>
    <name evidence="3" type="primary">LOC118348902</name>
</gene>
<keyword evidence="1" id="KW-0472">Membrane</keyword>
<dbReference type="InterPro" id="IPR004158">
    <property type="entry name" value="DUF247_pln"/>
</dbReference>
<evidence type="ECO:0000313" key="3">
    <source>
        <dbReference type="RefSeq" id="XP_035547365.1"/>
    </source>
</evidence>